<protein>
    <recommendedName>
        <fullName evidence="4">Phage tail tape measure protein</fullName>
    </recommendedName>
</protein>
<feature type="region of interest" description="Disordered" evidence="1">
    <location>
        <begin position="465"/>
        <end position="489"/>
    </location>
</feature>
<organism evidence="2 3">
    <name type="scientific">Peribacillus huizhouensis</name>
    <dbReference type="NCBI Taxonomy" id="1501239"/>
    <lineage>
        <taxon>Bacteria</taxon>
        <taxon>Bacillati</taxon>
        <taxon>Bacillota</taxon>
        <taxon>Bacilli</taxon>
        <taxon>Bacillales</taxon>
        <taxon>Bacillaceae</taxon>
        <taxon>Peribacillus</taxon>
    </lineage>
</organism>
<keyword evidence="3" id="KW-1185">Reference proteome</keyword>
<comment type="caution">
    <text evidence="2">The sequence shown here is derived from an EMBL/GenBank/DDBJ whole genome shotgun (WGS) entry which is preliminary data.</text>
</comment>
<dbReference type="EMBL" id="JACJHX010000008">
    <property type="protein sequence ID" value="MBA9027514.1"/>
    <property type="molecule type" value="Genomic_DNA"/>
</dbReference>
<accession>A0ABR6CR58</accession>
<evidence type="ECO:0000313" key="3">
    <source>
        <dbReference type="Proteomes" id="UP000626697"/>
    </source>
</evidence>
<evidence type="ECO:0000256" key="1">
    <source>
        <dbReference type="SAM" id="MobiDB-lite"/>
    </source>
</evidence>
<evidence type="ECO:0008006" key="4">
    <source>
        <dbReference type="Google" id="ProtNLM"/>
    </source>
</evidence>
<name>A0ABR6CR58_9BACI</name>
<dbReference type="RefSeq" id="WP_182502966.1">
    <property type="nucleotide sequence ID" value="NZ_JACJHX010000008.1"/>
</dbReference>
<sequence length="555" mass="60350">MFCRKEDDYIAFDLRAILRLDSANFNRGLDRATRAMERANRQAGLWRDSQGRLRNSLGQYASQAGSASRATDSFSRGLGNAGRSIGSAITSLGGLASAIGGVYLAYEAARGAAKVFEATVGAAAKFENSEVMIGALFNDSKLAKQYTDMVDSYAIDSPIMNSQDMYGNSKSFITMTKDIRQLEKAWSLAERMAAIDPYQGVEGAVFALREIFSGSAISMVRRFEFPLKVMNAIKDLPLEQQLVELDKYFNKIGMTTKMIDKAGETTIGVFNRVKESLAKELRKMGEPSLAVVTDFLNNILGKLENGELDRFANVGARWIKAILTGLTNGVLRIYEWFTALTASEEFKEQTTVYGKVDFIISDIYARFIKWLDSEGSAKIQAASEVLVQTLAAAIDASMPAILPVAVKIGGAIGQGVMDGFNAAVKDSFIMSALGSPDDSARWAKKKATETVGGFFLRRWLKNNKTSEDNSNSAPKSKGSRNGGANRVHSDGLYRLHKDEAVLPRGEAADYRAGKSGGNTYQFNVTLNGSGSTEKDAEKLFELFVKKVERAGGAGA</sequence>
<proteinExistence type="predicted"/>
<dbReference type="Proteomes" id="UP000626697">
    <property type="component" value="Unassembled WGS sequence"/>
</dbReference>
<evidence type="ECO:0000313" key="2">
    <source>
        <dbReference type="EMBL" id="MBA9027514.1"/>
    </source>
</evidence>
<gene>
    <name evidence="2" type="ORF">HNP81_002804</name>
</gene>
<reference evidence="2 3" key="1">
    <citation type="submission" date="2020-08" db="EMBL/GenBank/DDBJ databases">
        <title>Genomic Encyclopedia of Type Strains, Phase IV (KMG-IV): sequencing the most valuable type-strain genomes for metagenomic binning, comparative biology and taxonomic classification.</title>
        <authorList>
            <person name="Goeker M."/>
        </authorList>
    </citation>
    <scope>NUCLEOTIDE SEQUENCE [LARGE SCALE GENOMIC DNA]</scope>
    <source>
        <strain evidence="2 3">DSM 105481</strain>
    </source>
</reference>